<name>A0A1G9WXV3_9SPHI</name>
<dbReference type="AlphaFoldDB" id="A0A1G9WXV3"/>
<reference evidence="3" key="1">
    <citation type="submission" date="2016-10" db="EMBL/GenBank/DDBJ databases">
        <authorList>
            <person name="Varghese N."/>
            <person name="Submissions S."/>
        </authorList>
    </citation>
    <scope>NUCLEOTIDE SEQUENCE [LARGE SCALE GENOMIC DNA]</scope>
    <source>
        <strain evidence="3">DSM 24536</strain>
    </source>
</reference>
<dbReference type="RefSeq" id="WP_090706297.1">
    <property type="nucleotide sequence ID" value="NZ_FNHH01000027.1"/>
</dbReference>
<dbReference type="SUPFAM" id="SSF53335">
    <property type="entry name" value="S-adenosyl-L-methionine-dependent methyltransferases"/>
    <property type="match status" value="1"/>
</dbReference>
<protein>
    <submittedName>
        <fullName evidence="2">Ubiquinone/menaquinone biosynthesis C-methylase UbiE</fullName>
    </submittedName>
</protein>
<keyword evidence="2" id="KW-0489">Methyltransferase</keyword>
<dbReference type="InterPro" id="IPR013216">
    <property type="entry name" value="Methyltransf_11"/>
</dbReference>
<dbReference type="CDD" id="cd02440">
    <property type="entry name" value="AdoMet_MTases"/>
    <property type="match status" value="1"/>
</dbReference>
<keyword evidence="2" id="KW-0830">Ubiquinone</keyword>
<feature type="domain" description="Methyltransferase type 11" evidence="1">
    <location>
        <begin position="66"/>
        <end position="157"/>
    </location>
</feature>
<dbReference type="GO" id="GO:0008757">
    <property type="term" value="F:S-adenosylmethionine-dependent methyltransferase activity"/>
    <property type="evidence" value="ECO:0007669"/>
    <property type="project" value="InterPro"/>
</dbReference>
<gene>
    <name evidence="2" type="ORF">SAMN05421813_12753</name>
</gene>
<sequence>MAEFEIIDGFKCYSPKLAISNNGFSADSFSFLRQVEENNFWFKVRNRVLIGLIKKYSGRSGKKKLLEIGCGTGYVLSGLSASTDFQLSGSDIHVEGLKYAKERVPSAEFIQMDATVMPFENEFDAIGAFDVIEHISEDELALKNIHHSLRKNGVLYISVPQYMFMWSSIDEISFHKRRYSKAELIQKVSAAGFKIEYYGSFVFSLFPVMVISRFLLQNKKGVASGNEEFKINKYLNVLLESVLSIDEFLIKSGIRLPFGGSLLCVARKID</sequence>
<dbReference type="Proteomes" id="UP000199226">
    <property type="component" value="Unassembled WGS sequence"/>
</dbReference>
<dbReference type="GO" id="GO:0032259">
    <property type="term" value="P:methylation"/>
    <property type="evidence" value="ECO:0007669"/>
    <property type="project" value="UniProtKB-KW"/>
</dbReference>
<evidence type="ECO:0000313" key="3">
    <source>
        <dbReference type="Proteomes" id="UP000199226"/>
    </source>
</evidence>
<dbReference type="STRING" id="990371.SAMN05421813_12753"/>
<dbReference type="PANTHER" id="PTHR43861">
    <property type="entry name" value="TRANS-ACONITATE 2-METHYLTRANSFERASE-RELATED"/>
    <property type="match status" value="1"/>
</dbReference>
<dbReference type="InterPro" id="IPR029063">
    <property type="entry name" value="SAM-dependent_MTases_sf"/>
</dbReference>
<dbReference type="OrthoDB" id="9791837at2"/>
<keyword evidence="3" id="KW-1185">Reference proteome</keyword>
<organism evidence="2 3">
    <name type="scientific">Daejeonella rubra</name>
    <dbReference type="NCBI Taxonomy" id="990371"/>
    <lineage>
        <taxon>Bacteria</taxon>
        <taxon>Pseudomonadati</taxon>
        <taxon>Bacteroidota</taxon>
        <taxon>Sphingobacteriia</taxon>
        <taxon>Sphingobacteriales</taxon>
        <taxon>Sphingobacteriaceae</taxon>
        <taxon>Daejeonella</taxon>
    </lineage>
</organism>
<evidence type="ECO:0000259" key="1">
    <source>
        <dbReference type="Pfam" id="PF08241"/>
    </source>
</evidence>
<dbReference type="EMBL" id="FNHH01000027">
    <property type="protein sequence ID" value="SDM89330.1"/>
    <property type="molecule type" value="Genomic_DNA"/>
</dbReference>
<dbReference type="Gene3D" id="3.40.50.150">
    <property type="entry name" value="Vaccinia Virus protein VP39"/>
    <property type="match status" value="1"/>
</dbReference>
<evidence type="ECO:0000313" key="2">
    <source>
        <dbReference type="EMBL" id="SDM89330.1"/>
    </source>
</evidence>
<dbReference type="Pfam" id="PF08241">
    <property type="entry name" value="Methyltransf_11"/>
    <property type="match status" value="1"/>
</dbReference>
<proteinExistence type="predicted"/>
<keyword evidence="2" id="KW-0808">Transferase</keyword>
<accession>A0A1G9WXV3</accession>